<evidence type="ECO:0000313" key="1">
    <source>
        <dbReference type="EMBL" id="AZZ54309.1"/>
    </source>
</evidence>
<accession>A0A3Q9V0Q6</accession>
<dbReference type="Pfam" id="PF13481">
    <property type="entry name" value="AAA_25"/>
    <property type="match status" value="1"/>
</dbReference>
<dbReference type="Gene3D" id="3.40.50.300">
    <property type="entry name" value="P-loop containing nucleotide triphosphate hydrolases"/>
    <property type="match status" value="1"/>
</dbReference>
<evidence type="ECO:0000313" key="2">
    <source>
        <dbReference type="Proteomes" id="UP000285317"/>
    </source>
</evidence>
<dbReference type="InterPro" id="IPR027417">
    <property type="entry name" value="P-loop_NTPase"/>
</dbReference>
<sequence>MFLAGAVSSLVGEPESGKTWVALHIVAETLLGGGSALVIDVDHNGPAAIVGRLRAFGVPVDTLSDPYRFRLAEPDDPDEFARVVKDAEILTPDVVTVDSVGEVLPMYGANSNDADDYSRVHRVTFGALAKTGAAVLVIDHVAKSVDSRAFGASGSSAKKRAIDGIILRVTIIEAFTLGRGGKSALNILKDRHGAVRAASPVGDREPLAAVFEMTAHGNALNAKLWAPTGQTPNVVPPATVKADADRLDHLDPAPKSVRDVQTRCTWSSRRATAALGHWRNTRDPTA</sequence>
<proteinExistence type="predicted"/>
<dbReference type="KEGG" id="rfs:C1I64_12685"/>
<gene>
    <name evidence="1" type="ORF">C1I64_12685</name>
</gene>
<dbReference type="SUPFAM" id="SSF52540">
    <property type="entry name" value="P-loop containing nucleoside triphosphate hydrolases"/>
    <property type="match status" value="1"/>
</dbReference>
<protein>
    <submittedName>
        <fullName evidence="1">Uncharacterized protein</fullName>
    </submittedName>
</protein>
<dbReference type="Proteomes" id="UP000285317">
    <property type="component" value="Chromosome"/>
</dbReference>
<organism evidence="1 2">
    <name type="scientific">Rathayibacter festucae DSM 15932</name>
    <dbReference type="NCBI Taxonomy" id="1328866"/>
    <lineage>
        <taxon>Bacteria</taxon>
        <taxon>Bacillati</taxon>
        <taxon>Actinomycetota</taxon>
        <taxon>Actinomycetes</taxon>
        <taxon>Micrococcales</taxon>
        <taxon>Microbacteriaceae</taxon>
        <taxon>Rathayibacter</taxon>
    </lineage>
</organism>
<dbReference type="AlphaFoldDB" id="A0A3Q9V0Q6"/>
<name>A0A3Q9V0Q6_9MICO</name>
<reference evidence="1 2" key="1">
    <citation type="submission" date="2018-03" db="EMBL/GenBank/DDBJ databases">
        <title>Bacteriophage NCPPB3778 and a type I-E CRISPR drive the evolution of the US Biological Select Agent, Rathayibacter toxicus.</title>
        <authorList>
            <person name="Davis E.W.II."/>
            <person name="Tabima J.F."/>
            <person name="Weisberg A.J."/>
            <person name="Dantas Lopes L."/>
            <person name="Wiseman M.S."/>
            <person name="Wiseman M.S."/>
            <person name="Pupko T."/>
            <person name="Belcher M.S."/>
            <person name="Sechler A.J."/>
            <person name="Tancos M.A."/>
            <person name="Schroeder B.K."/>
            <person name="Murray T.D."/>
            <person name="Luster D.G."/>
            <person name="Schneider W.L."/>
            <person name="Rogers E."/>
            <person name="Andreote F.D."/>
            <person name="Grunwald N.J."/>
            <person name="Putnam M.L."/>
            <person name="Chang J.H."/>
        </authorList>
    </citation>
    <scope>NUCLEOTIDE SEQUENCE [LARGE SCALE GENOMIC DNA]</scope>
    <source>
        <strain evidence="1 2">DSM 15932</strain>
    </source>
</reference>
<dbReference type="EMBL" id="CP028137">
    <property type="protein sequence ID" value="AZZ54309.1"/>
    <property type="molecule type" value="Genomic_DNA"/>
</dbReference>